<evidence type="ECO:0000259" key="1">
    <source>
        <dbReference type="Pfam" id="PF20546"/>
    </source>
</evidence>
<gene>
    <name evidence="2" type="ORF">HCG48_20670</name>
</gene>
<reference evidence="2 3" key="1">
    <citation type="submission" date="2020-04" db="EMBL/GenBank/DDBJ databases">
        <authorList>
            <person name="Basu S."/>
            <person name="Maruthanayagam V."/>
            <person name="Chakraborty S."/>
            <person name="Pramanik A."/>
            <person name="Mukherjee J."/>
            <person name="Brink B."/>
        </authorList>
    </citation>
    <scope>NUCLEOTIDE SEQUENCE [LARGE SCALE GENOMIC DNA]</scope>
    <source>
        <strain evidence="2 3">AP17</strain>
    </source>
</reference>
<proteinExistence type="predicted"/>
<keyword evidence="3" id="KW-1185">Reference proteome</keyword>
<name>A0A6H1U3I0_9CYAN</name>
<evidence type="ECO:0000313" key="2">
    <source>
        <dbReference type="EMBL" id="QIZ72710.1"/>
    </source>
</evidence>
<evidence type="ECO:0000313" key="3">
    <source>
        <dbReference type="Proteomes" id="UP000500857"/>
    </source>
</evidence>
<dbReference type="EMBL" id="CP051167">
    <property type="protein sequence ID" value="QIZ72710.1"/>
    <property type="molecule type" value="Genomic_DNA"/>
</dbReference>
<dbReference type="AlphaFoldDB" id="A0A6H1U3I0"/>
<dbReference type="KEGG" id="oxy:HCG48_20670"/>
<sequence length="47" mass="5774">MVGYPLDLLYEEVAAIAFYFHWSLAEILKLEHRERRRWVEEIEKLLP</sequence>
<accession>A0A6H1U3I0</accession>
<organism evidence="2 3">
    <name type="scientific">Oxynema aestuarii AP17</name>
    <dbReference type="NCBI Taxonomy" id="2064643"/>
    <lineage>
        <taxon>Bacteria</taxon>
        <taxon>Bacillati</taxon>
        <taxon>Cyanobacteriota</taxon>
        <taxon>Cyanophyceae</taxon>
        <taxon>Oscillatoriophycideae</taxon>
        <taxon>Oscillatoriales</taxon>
        <taxon>Oscillatoriaceae</taxon>
        <taxon>Oxynema</taxon>
        <taxon>Oxynema aestuarii</taxon>
    </lineage>
</organism>
<protein>
    <recommendedName>
        <fullName evidence="1">DUF6760 domain-containing protein</fullName>
    </recommendedName>
</protein>
<dbReference type="RefSeq" id="WP_168570857.1">
    <property type="nucleotide sequence ID" value="NZ_CP051167.1"/>
</dbReference>
<dbReference type="InterPro" id="IPR046648">
    <property type="entry name" value="DUF6760"/>
</dbReference>
<dbReference type="Proteomes" id="UP000500857">
    <property type="component" value="Chromosome"/>
</dbReference>
<feature type="domain" description="DUF6760" evidence="1">
    <location>
        <begin position="7"/>
        <end position="45"/>
    </location>
</feature>
<dbReference type="Pfam" id="PF20546">
    <property type="entry name" value="DUF6760"/>
    <property type="match status" value="1"/>
</dbReference>